<feature type="compositionally biased region" description="Basic residues" evidence="1">
    <location>
        <begin position="30"/>
        <end position="48"/>
    </location>
</feature>
<accession>A0A7R9JT83</accession>
<organism evidence="2">
    <name type="scientific">Timema genevievae</name>
    <name type="common">Walking stick</name>
    <dbReference type="NCBI Taxonomy" id="629358"/>
    <lineage>
        <taxon>Eukaryota</taxon>
        <taxon>Metazoa</taxon>
        <taxon>Ecdysozoa</taxon>
        <taxon>Arthropoda</taxon>
        <taxon>Hexapoda</taxon>
        <taxon>Insecta</taxon>
        <taxon>Pterygota</taxon>
        <taxon>Neoptera</taxon>
        <taxon>Polyneoptera</taxon>
        <taxon>Phasmatodea</taxon>
        <taxon>Timematodea</taxon>
        <taxon>Timematoidea</taxon>
        <taxon>Timematidae</taxon>
        <taxon>Timema</taxon>
    </lineage>
</organism>
<dbReference type="EMBL" id="OE839941">
    <property type="protein sequence ID" value="CAD7589036.1"/>
    <property type="molecule type" value="Genomic_DNA"/>
</dbReference>
<dbReference type="AlphaFoldDB" id="A0A7R9JT83"/>
<feature type="compositionally biased region" description="Low complexity" evidence="1">
    <location>
        <begin position="16"/>
        <end position="29"/>
    </location>
</feature>
<feature type="region of interest" description="Disordered" evidence="1">
    <location>
        <begin position="1"/>
        <end position="55"/>
    </location>
</feature>
<reference evidence="2" key="1">
    <citation type="submission" date="2020-11" db="EMBL/GenBank/DDBJ databases">
        <authorList>
            <person name="Tran Van P."/>
        </authorList>
    </citation>
    <scope>NUCLEOTIDE SEQUENCE</scope>
</reference>
<name>A0A7R9JT83_TIMGE</name>
<evidence type="ECO:0000256" key="1">
    <source>
        <dbReference type="SAM" id="MobiDB-lite"/>
    </source>
</evidence>
<evidence type="ECO:0000313" key="2">
    <source>
        <dbReference type="EMBL" id="CAD7589036.1"/>
    </source>
</evidence>
<protein>
    <submittedName>
        <fullName evidence="2">Uncharacterized protein</fullName>
    </submittedName>
</protein>
<proteinExistence type="predicted"/>
<sequence length="208" mass="22705">MRESLGRSWEQERSNTSSPADSASTCSSSSKKRDKLPKTKNKNNKNHKGSPNLGVINVLDGHDVMKSRTNEAIVSLHAVTRRASPGSNGESSERFPHSLTPVLTVKDKKFPPAQVNGRHAAPARIPTCNSTPTAVRTSLFCERGIRKAIFKESVLVFAWRESGNQLWKNQDLNLDLPVIGSLVYCESGALDYAATKVVPEICGVGVDY</sequence>
<gene>
    <name evidence="2" type="ORF">TGEB3V08_LOCUS3041</name>
</gene>
<feature type="compositionally biased region" description="Basic and acidic residues" evidence="1">
    <location>
        <begin position="1"/>
        <end position="13"/>
    </location>
</feature>